<reference evidence="1 2" key="1">
    <citation type="submission" date="2017-06" db="EMBL/GenBank/DDBJ databases">
        <authorList>
            <person name="Kim H.J."/>
            <person name="Triplett B.A."/>
        </authorList>
    </citation>
    <scope>NUCLEOTIDE SEQUENCE [LARGE SCALE GENOMIC DNA]</scope>
    <source>
        <strain evidence="1 2">DSM 19307</strain>
    </source>
</reference>
<evidence type="ECO:0008006" key="3">
    <source>
        <dbReference type="Google" id="ProtNLM"/>
    </source>
</evidence>
<protein>
    <recommendedName>
        <fullName evidence="3">SMP-30/Gluconolaconase/LRE-like region-containing protein</fullName>
    </recommendedName>
</protein>
<dbReference type="Proteomes" id="UP000198393">
    <property type="component" value="Unassembled WGS sequence"/>
</dbReference>
<gene>
    <name evidence="1" type="ORF">SAMN05421640_2985</name>
</gene>
<dbReference type="SUPFAM" id="SSF63825">
    <property type="entry name" value="YWTD domain"/>
    <property type="match status" value="1"/>
</dbReference>
<proteinExistence type="predicted"/>
<dbReference type="NCBIfam" id="NF047558">
    <property type="entry name" value="TPR_END_plus"/>
    <property type="match status" value="1"/>
</dbReference>
<evidence type="ECO:0000313" key="2">
    <source>
        <dbReference type="Proteomes" id="UP000198393"/>
    </source>
</evidence>
<sequence length="414" mass="46523">MKKTIYSLLILTTITSNAQSLREIYQAGVQAYEAQDYELFNRKMFTIDSMRPNYPAVVYNLAGSYALTGNAEKSLEVLNKYILMDATQDFAKDSDFESILSLDEFSMIQERQKELTTPLSFEKTFSFPILKSHPESITYSTKQKCYFFGGVRDGKIWQAREGKTPEIFANSPKNSWSVMGLEIAPDQKTLWVCTASMSNYENYDQNEEGYASVLKYNLKSGELLETYTLPGGHIFGDLIVDQNGNVFISDGTANTLYWISQETGELEAFVDLSEQVFNLQGLTFDEDQQNIFLSDYIDGIYKLNLESKIATKLAIKGENILIKGVDGLYFDNNTLIGLHNGTNPNRVVRYVLSEDGNTLMDKETLAQAGDLGEPTQGVWIDGKLHIIVNSPWAAYDQDGNFEPEGESVIIGVIE</sequence>
<dbReference type="RefSeq" id="WP_089357680.1">
    <property type="nucleotide sequence ID" value="NZ_FZPD01000005.1"/>
</dbReference>
<dbReference type="OrthoDB" id="8584394at2"/>
<dbReference type="AlphaFoldDB" id="A0A239L5L6"/>
<keyword evidence="2" id="KW-1185">Reference proteome</keyword>
<accession>A0A239L5L6</accession>
<dbReference type="InterPro" id="IPR011042">
    <property type="entry name" value="6-blade_b-propeller_TolB-like"/>
</dbReference>
<name>A0A239L5L6_EKHLU</name>
<dbReference type="EMBL" id="FZPD01000005">
    <property type="protein sequence ID" value="SNT25625.1"/>
    <property type="molecule type" value="Genomic_DNA"/>
</dbReference>
<evidence type="ECO:0000313" key="1">
    <source>
        <dbReference type="EMBL" id="SNT25625.1"/>
    </source>
</evidence>
<organism evidence="1 2">
    <name type="scientific">Ekhidna lutea</name>
    <dbReference type="NCBI Taxonomy" id="447679"/>
    <lineage>
        <taxon>Bacteria</taxon>
        <taxon>Pseudomonadati</taxon>
        <taxon>Bacteroidota</taxon>
        <taxon>Cytophagia</taxon>
        <taxon>Cytophagales</taxon>
        <taxon>Reichenbachiellaceae</taxon>
        <taxon>Ekhidna</taxon>
    </lineage>
</organism>
<dbReference type="Gene3D" id="2.120.10.30">
    <property type="entry name" value="TolB, C-terminal domain"/>
    <property type="match status" value="1"/>
</dbReference>